<dbReference type="Pfam" id="PF06071">
    <property type="entry name" value="YchF-GTPase_C"/>
    <property type="match status" value="1"/>
</dbReference>
<dbReference type="Gene3D" id="3.10.20.30">
    <property type="match status" value="1"/>
</dbReference>
<comment type="function">
    <text evidence="6">ATPase that binds to both the 70S ribosome and the 50S ribosomal subunit in a nucleotide-independent manner.</text>
</comment>
<comment type="cofactor">
    <cofactor evidence="1">
        <name>Mg(2+)</name>
        <dbReference type="ChEBI" id="CHEBI:18420"/>
    </cofactor>
</comment>
<dbReference type="Proteomes" id="UP000018895">
    <property type="component" value="Unassembled WGS sequence"/>
</dbReference>
<dbReference type="RefSeq" id="WP_035346617.1">
    <property type="nucleotide sequence ID" value="NZ_BAUU01000033.1"/>
</dbReference>
<dbReference type="InterPro" id="IPR031167">
    <property type="entry name" value="G_OBG"/>
</dbReference>
<keyword evidence="10" id="KW-1185">Reference proteome</keyword>
<feature type="domain" description="TGS" evidence="8">
    <location>
        <begin position="281"/>
        <end position="364"/>
    </location>
</feature>
<dbReference type="InterPro" id="IPR027417">
    <property type="entry name" value="P-loop_NTPase"/>
</dbReference>
<evidence type="ECO:0000256" key="5">
    <source>
        <dbReference type="ARBA" id="ARBA00022842"/>
    </source>
</evidence>
<dbReference type="HAMAP" id="MF_00944">
    <property type="entry name" value="YchF_OLA1_ATPase"/>
    <property type="match status" value="1"/>
</dbReference>
<dbReference type="InterPro" id="IPR012675">
    <property type="entry name" value="Beta-grasp_dom_sf"/>
</dbReference>
<dbReference type="CDD" id="cd04867">
    <property type="entry name" value="TGS_YchF_OLA1"/>
    <property type="match status" value="1"/>
</dbReference>
<dbReference type="Gene3D" id="3.40.50.300">
    <property type="entry name" value="P-loop containing nucleotide triphosphate hydrolases"/>
    <property type="match status" value="1"/>
</dbReference>
<dbReference type="PROSITE" id="PS51710">
    <property type="entry name" value="G_OBG"/>
    <property type="match status" value="1"/>
</dbReference>
<dbReference type="GO" id="GO:0005525">
    <property type="term" value="F:GTP binding"/>
    <property type="evidence" value="ECO:0007669"/>
    <property type="project" value="InterPro"/>
</dbReference>
<dbReference type="GO" id="GO:0043023">
    <property type="term" value="F:ribosomal large subunit binding"/>
    <property type="evidence" value="ECO:0007669"/>
    <property type="project" value="UniProtKB-UniRule"/>
</dbReference>
<dbReference type="Gene3D" id="1.10.150.300">
    <property type="entry name" value="TGS-like domain"/>
    <property type="match status" value="1"/>
</dbReference>
<gene>
    <name evidence="6" type="primary">ychF</name>
    <name evidence="9" type="ORF">JCM9152_3829</name>
</gene>
<dbReference type="FunFam" id="3.10.20.30:FF:000001">
    <property type="entry name" value="Ribosome-binding ATPase YchF"/>
    <property type="match status" value="1"/>
</dbReference>
<dbReference type="NCBIfam" id="TIGR00092">
    <property type="entry name" value="redox-regulated ATPase YchF"/>
    <property type="match status" value="1"/>
</dbReference>
<dbReference type="Pfam" id="PF01926">
    <property type="entry name" value="MMR_HSR1"/>
    <property type="match status" value="1"/>
</dbReference>
<protein>
    <recommendedName>
        <fullName evidence="6">Ribosome-binding ATPase YchF</fullName>
    </recommendedName>
</protein>
<evidence type="ECO:0000259" key="8">
    <source>
        <dbReference type="PROSITE" id="PS51880"/>
    </source>
</evidence>
<dbReference type="PIRSF" id="PIRSF006641">
    <property type="entry name" value="CHP00092"/>
    <property type="match status" value="1"/>
</dbReference>
<dbReference type="InterPro" id="IPR041706">
    <property type="entry name" value="YchF_N"/>
</dbReference>
<dbReference type="InterPro" id="IPR012676">
    <property type="entry name" value="TGS-like"/>
</dbReference>
<dbReference type="GO" id="GO:0005524">
    <property type="term" value="F:ATP binding"/>
    <property type="evidence" value="ECO:0007669"/>
    <property type="project" value="UniProtKB-UniRule"/>
</dbReference>
<dbReference type="GO" id="GO:0005737">
    <property type="term" value="C:cytoplasm"/>
    <property type="evidence" value="ECO:0007669"/>
    <property type="project" value="TreeGrafter"/>
</dbReference>
<dbReference type="InterPro" id="IPR006073">
    <property type="entry name" value="GTP-bd"/>
</dbReference>
<evidence type="ECO:0000256" key="4">
    <source>
        <dbReference type="ARBA" id="ARBA00022840"/>
    </source>
</evidence>
<dbReference type="SUPFAM" id="SSF52540">
    <property type="entry name" value="P-loop containing nucleoside triphosphate hydrolases"/>
    <property type="match status" value="1"/>
</dbReference>
<evidence type="ECO:0000256" key="2">
    <source>
        <dbReference type="ARBA" id="ARBA00022723"/>
    </source>
</evidence>
<dbReference type="PROSITE" id="PS51880">
    <property type="entry name" value="TGS"/>
    <property type="match status" value="1"/>
</dbReference>
<name>W4QKY2_9BACI</name>
<keyword evidence="4 6" id="KW-0067">ATP-binding</keyword>
<reference evidence="9" key="1">
    <citation type="journal article" date="2014" name="Genome Announc.">
        <title>Draft Genome Sequences of Three Alkaliphilic Bacillus Strains, Bacillus wakoensis JCM 9140T, Bacillus akibai JCM 9157T, and Bacillus hemicellulosilyticus JCM 9152T.</title>
        <authorList>
            <person name="Yuki M."/>
            <person name="Oshima K."/>
            <person name="Suda W."/>
            <person name="Oshida Y."/>
            <person name="Kitamura K."/>
            <person name="Iida T."/>
            <person name="Hattori M."/>
            <person name="Ohkuma M."/>
        </authorList>
    </citation>
    <scope>NUCLEOTIDE SEQUENCE [LARGE SCALE GENOMIC DNA]</scope>
    <source>
        <strain evidence="9">JCM 9152</strain>
    </source>
</reference>
<keyword evidence="3 6" id="KW-0547">Nucleotide-binding</keyword>
<dbReference type="PANTHER" id="PTHR23305">
    <property type="entry name" value="OBG GTPASE FAMILY"/>
    <property type="match status" value="1"/>
</dbReference>
<dbReference type="OrthoDB" id="9807318at2"/>
<evidence type="ECO:0000256" key="3">
    <source>
        <dbReference type="ARBA" id="ARBA00022741"/>
    </source>
</evidence>
<proteinExistence type="inferred from homology"/>
<accession>W4QKY2</accession>
<dbReference type="GO" id="GO:0046872">
    <property type="term" value="F:metal ion binding"/>
    <property type="evidence" value="ECO:0007669"/>
    <property type="project" value="UniProtKB-KW"/>
</dbReference>
<dbReference type="EMBL" id="BAUU01000033">
    <property type="protein sequence ID" value="GAE32303.1"/>
    <property type="molecule type" value="Genomic_DNA"/>
</dbReference>
<dbReference type="CDD" id="cd01900">
    <property type="entry name" value="YchF"/>
    <property type="match status" value="1"/>
</dbReference>
<keyword evidence="5" id="KW-0460">Magnesium</keyword>
<dbReference type="SUPFAM" id="SSF81271">
    <property type="entry name" value="TGS-like"/>
    <property type="match status" value="1"/>
</dbReference>
<dbReference type="InterPro" id="IPR013029">
    <property type="entry name" value="YchF_C"/>
</dbReference>
<comment type="similarity">
    <text evidence="6">Belongs to the TRAFAC class OBG-HflX-like GTPase superfamily. OBG GTPase family. YchF/OLA1 subfamily.</text>
</comment>
<feature type="binding site" evidence="6">
    <location>
        <begin position="12"/>
        <end position="17"/>
    </location>
    <ligand>
        <name>ATP</name>
        <dbReference type="ChEBI" id="CHEBI:30616"/>
    </ligand>
</feature>
<dbReference type="InterPro" id="IPR023192">
    <property type="entry name" value="TGS-like_dom_sf"/>
</dbReference>
<evidence type="ECO:0000313" key="9">
    <source>
        <dbReference type="EMBL" id="GAE32303.1"/>
    </source>
</evidence>
<dbReference type="AlphaFoldDB" id="W4QKY2"/>
<feature type="domain" description="OBG-type G" evidence="7">
    <location>
        <begin position="3"/>
        <end position="259"/>
    </location>
</feature>
<evidence type="ECO:0000313" key="10">
    <source>
        <dbReference type="Proteomes" id="UP000018895"/>
    </source>
</evidence>
<comment type="caution">
    <text evidence="9">The sequence shown here is derived from an EMBL/GenBank/DDBJ whole genome shotgun (WGS) entry which is preliminary data.</text>
</comment>
<dbReference type="InterPro" id="IPR004095">
    <property type="entry name" value="TGS"/>
</dbReference>
<dbReference type="GO" id="GO:0016887">
    <property type="term" value="F:ATP hydrolysis activity"/>
    <property type="evidence" value="ECO:0007669"/>
    <property type="project" value="UniProtKB-UniRule"/>
</dbReference>
<evidence type="ECO:0000256" key="1">
    <source>
        <dbReference type="ARBA" id="ARBA00001946"/>
    </source>
</evidence>
<dbReference type="InterPro" id="IPR004396">
    <property type="entry name" value="ATPase_YchF/OLA1"/>
</dbReference>
<dbReference type="PANTHER" id="PTHR23305:SF18">
    <property type="entry name" value="OBG-TYPE G DOMAIN-CONTAINING PROTEIN"/>
    <property type="match status" value="1"/>
</dbReference>
<evidence type="ECO:0000259" key="7">
    <source>
        <dbReference type="PROSITE" id="PS51710"/>
    </source>
</evidence>
<dbReference type="STRING" id="1236971.JCM9152_3829"/>
<evidence type="ECO:0000256" key="6">
    <source>
        <dbReference type="HAMAP-Rule" id="MF_00944"/>
    </source>
</evidence>
<organism evidence="9 10">
    <name type="scientific">Halalkalibacter hemicellulosilyticusJCM 9152</name>
    <dbReference type="NCBI Taxonomy" id="1236971"/>
    <lineage>
        <taxon>Bacteria</taxon>
        <taxon>Bacillati</taxon>
        <taxon>Bacillota</taxon>
        <taxon>Bacilli</taxon>
        <taxon>Bacillales</taxon>
        <taxon>Bacillaceae</taxon>
        <taxon>Halalkalibacter</taxon>
    </lineage>
</organism>
<dbReference type="PRINTS" id="PR00326">
    <property type="entry name" value="GTP1OBG"/>
</dbReference>
<sequence>MALTTGIVGLPNVGKSTLFNAITQAGAESANYPFCTIDPNVGIVEVPDVRLQKLTELVTPKKTIPTAFEFTDIAGIVEGASKGEGLGNKFLSHIRQVDAISHVVRCFADENITHVSGGVDPLRDIQVINLELILADFETIDKRFTRVAKLAKTKDKEAVAELEVLEMLKAAFEEEKPARSIDFTDEQLAIVKQFHLLTIKPVLYVANVSEDDLLAPDDNEYVQKVKEFAHAENSEVIVVCAKIESEIAELEGEEKDMFLEELGIEESGLDQLIRAAYQLLGLQTYFTAGVQEVRAWTFRKGTKAPQAAGIIHTDFEKGFIRAETVSYDDLMEAGSMNAAKEKGKVRLEGKEYIVQDGDVIHFRFNV</sequence>
<dbReference type="FunFam" id="1.10.150.300:FF:000004">
    <property type="entry name" value="Ribosome-binding ATPase YchF"/>
    <property type="match status" value="1"/>
</dbReference>
<keyword evidence="2" id="KW-0479">Metal-binding</keyword>